<dbReference type="PANTHER" id="PTHR33116:SF78">
    <property type="entry name" value="OS12G0587133 PROTEIN"/>
    <property type="match status" value="1"/>
</dbReference>
<protein>
    <recommendedName>
        <fullName evidence="1">RNase H type-1 domain-containing protein</fullName>
    </recommendedName>
</protein>
<dbReference type="Gene3D" id="3.30.420.10">
    <property type="entry name" value="Ribonuclease H-like superfamily/Ribonuclease H"/>
    <property type="match status" value="1"/>
</dbReference>
<accession>A0A7J7LSK8</accession>
<evidence type="ECO:0000259" key="1">
    <source>
        <dbReference type="PROSITE" id="PS50879"/>
    </source>
</evidence>
<keyword evidence="3" id="KW-1185">Reference proteome</keyword>
<dbReference type="InterPro" id="IPR012337">
    <property type="entry name" value="RNaseH-like_sf"/>
</dbReference>
<dbReference type="Pfam" id="PF13456">
    <property type="entry name" value="RVT_3"/>
    <property type="match status" value="1"/>
</dbReference>
<dbReference type="SUPFAM" id="SSF53098">
    <property type="entry name" value="Ribonuclease H-like"/>
    <property type="match status" value="1"/>
</dbReference>
<evidence type="ECO:0000313" key="2">
    <source>
        <dbReference type="EMBL" id="KAF6145646.1"/>
    </source>
</evidence>
<name>A0A7J7LSK8_9MAGN</name>
<dbReference type="GO" id="GO:0003676">
    <property type="term" value="F:nucleic acid binding"/>
    <property type="evidence" value="ECO:0007669"/>
    <property type="project" value="InterPro"/>
</dbReference>
<dbReference type="PANTHER" id="PTHR33116">
    <property type="entry name" value="REVERSE TRANSCRIPTASE ZINC-BINDING DOMAIN-CONTAINING PROTEIN-RELATED-RELATED"/>
    <property type="match status" value="1"/>
</dbReference>
<proteinExistence type="predicted"/>
<organism evidence="2 3">
    <name type="scientific">Kingdonia uniflora</name>
    <dbReference type="NCBI Taxonomy" id="39325"/>
    <lineage>
        <taxon>Eukaryota</taxon>
        <taxon>Viridiplantae</taxon>
        <taxon>Streptophyta</taxon>
        <taxon>Embryophyta</taxon>
        <taxon>Tracheophyta</taxon>
        <taxon>Spermatophyta</taxon>
        <taxon>Magnoliopsida</taxon>
        <taxon>Ranunculales</taxon>
        <taxon>Circaeasteraceae</taxon>
        <taxon>Kingdonia</taxon>
    </lineage>
</organism>
<dbReference type="GO" id="GO:0004523">
    <property type="term" value="F:RNA-DNA hybrid ribonuclease activity"/>
    <property type="evidence" value="ECO:0007669"/>
    <property type="project" value="InterPro"/>
</dbReference>
<dbReference type="EMBL" id="JACGCM010002048">
    <property type="protein sequence ID" value="KAF6145646.1"/>
    <property type="molecule type" value="Genomic_DNA"/>
</dbReference>
<reference evidence="2 3" key="1">
    <citation type="journal article" date="2020" name="IScience">
        <title>Genome Sequencing of the Endangered Kingdonia uniflora (Circaeasteraceae, Ranunculales) Reveals Potential Mechanisms of Evolutionary Specialization.</title>
        <authorList>
            <person name="Sun Y."/>
            <person name="Deng T."/>
            <person name="Zhang A."/>
            <person name="Moore M.J."/>
            <person name="Landis J.B."/>
            <person name="Lin N."/>
            <person name="Zhang H."/>
            <person name="Zhang X."/>
            <person name="Huang J."/>
            <person name="Zhang X."/>
            <person name="Sun H."/>
            <person name="Wang H."/>
        </authorList>
    </citation>
    <scope>NUCLEOTIDE SEQUENCE [LARGE SCALE GENOMIC DNA]</scope>
    <source>
        <strain evidence="2">TB1705</strain>
        <tissue evidence="2">Leaf</tissue>
    </source>
</reference>
<evidence type="ECO:0000313" key="3">
    <source>
        <dbReference type="Proteomes" id="UP000541444"/>
    </source>
</evidence>
<dbReference type="OrthoDB" id="1938625at2759"/>
<dbReference type="InterPro" id="IPR044730">
    <property type="entry name" value="RNase_H-like_dom_plant"/>
</dbReference>
<comment type="caution">
    <text evidence="2">The sequence shown here is derived from an EMBL/GenBank/DDBJ whole genome shotgun (WGS) entry which is preliminary data.</text>
</comment>
<dbReference type="PROSITE" id="PS50879">
    <property type="entry name" value="RNASE_H_1"/>
    <property type="match status" value="1"/>
</dbReference>
<feature type="domain" description="RNase H type-1" evidence="1">
    <location>
        <begin position="405"/>
        <end position="527"/>
    </location>
</feature>
<dbReference type="CDD" id="cd06222">
    <property type="entry name" value="RNase_H_like"/>
    <property type="match status" value="1"/>
</dbReference>
<dbReference type="AlphaFoldDB" id="A0A7J7LSK8"/>
<dbReference type="InterPro" id="IPR002156">
    <property type="entry name" value="RNaseH_domain"/>
</dbReference>
<gene>
    <name evidence="2" type="ORF">GIB67_018752</name>
</gene>
<dbReference type="InterPro" id="IPR036397">
    <property type="entry name" value="RNaseH_sf"/>
</dbReference>
<sequence>MFGFREGAFPNTYLGIPLVQGRISKSTINPLQEKFKKKANSWNGRMISFQERVVLAKSILNNIPIYNMAIYKWLQSLIKEGDSIIQSYIWTGDPTNRKGITLRWEKQYKPFNEGGLGIRSLREVNNAILCKLNQIFTQREETWAQLLHAKLYSTSGENIQYHKRSSVWPGIRHAEGITKPFIGWIMRKGTKIDFWRDSWASDIPLRKHNDIPHHLWKKCTSRVSDFINVDGWNFPPDISLAFLAIGIDITNIPCNPSVEDIQIWKPDVHETEDHLFFECPTAIVLWCWAANAFQLDDISDTDGWKNTLEKCKKHRSYLNDLWITMVFAIRRWLWNSRNKIRFDERKLPIREIPNKVLGGISNNAKLSSNNIYNTTFELQVVKELLVNYKMGNTPSIRSCRWNLPNIGKVKLCCDGSILGNPGPSGIGVVYRDWEGRVLGTLSKAVGSTTNYMAKVQAIVNRVEKVLHRGWNSLWIVSDSSVTIKTYIINITAKRGSKADLPFEEWIEGRLEFLTRIEEPHTEYFKFR</sequence>
<dbReference type="Proteomes" id="UP000541444">
    <property type="component" value="Unassembled WGS sequence"/>
</dbReference>